<dbReference type="AlphaFoldDB" id="A0A6J5EMS4"/>
<dbReference type="Pfam" id="PF13442">
    <property type="entry name" value="Cytochrome_CBB3"/>
    <property type="match status" value="1"/>
</dbReference>
<dbReference type="InterPro" id="IPR051459">
    <property type="entry name" value="Cytochrome_c-type_DH"/>
</dbReference>
<proteinExistence type="predicted"/>
<evidence type="ECO:0000256" key="3">
    <source>
        <dbReference type="ARBA" id="ARBA00023004"/>
    </source>
</evidence>
<keyword evidence="5" id="KW-0732">Signal</keyword>
<feature type="domain" description="Cytochrome c" evidence="6">
    <location>
        <begin position="68"/>
        <end position="196"/>
    </location>
</feature>
<dbReference type="Proteomes" id="UP000494330">
    <property type="component" value="Unassembled WGS sequence"/>
</dbReference>
<evidence type="ECO:0000313" key="8">
    <source>
        <dbReference type="Proteomes" id="UP000494330"/>
    </source>
</evidence>
<feature type="signal peptide" evidence="5">
    <location>
        <begin position="1"/>
        <end position="27"/>
    </location>
</feature>
<keyword evidence="3 4" id="KW-0408">Iron</keyword>
<dbReference type="GO" id="GO:0009055">
    <property type="term" value="F:electron transfer activity"/>
    <property type="evidence" value="ECO:0007669"/>
    <property type="project" value="InterPro"/>
</dbReference>
<dbReference type="GO" id="GO:0046872">
    <property type="term" value="F:metal ion binding"/>
    <property type="evidence" value="ECO:0007669"/>
    <property type="project" value="UniProtKB-KW"/>
</dbReference>
<keyword evidence="2 4" id="KW-0479">Metal-binding</keyword>
<reference evidence="7 8" key="1">
    <citation type="submission" date="2019-09" db="EMBL/GenBank/DDBJ databases">
        <authorList>
            <person name="Depoorter E."/>
        </authorList>
    </citation>
    <scope>NUCLEOTIDE SEQUENCE [LARGE SCALE GENOMIC DNA]</scope>
    <source>
        <strain evidence="7">LMG 30113</strain>
    </source>
</reference>
<gene>
    <name evidence="7" type="ORF">BPA30113_06207</name>
</gene>
<feature type="chain" id="PRO_5044425697" evidence="5">
    <location>
        <begin position="28"/>
        <end position="312"/>
    </location>
</feature>
<protein>
    <submittedName>
        <fullName evidence="7">Cytochrome C</fullName>
    </submittedName>
</protein>
<name>A0A6J5EMS4_9BURK</name>
<evidence type="ECO:0000256" key="1">
    <source>
        <dbReference type="ARBA" id="ARBA00022617"/>
    </source>
</evidence>
<organism evidence="7 8">
    <name type="scientific">Burkholderia paludis</name>
    <dbReference type="NCBI Taxonomy" id="1506587"/>
    <lineage>
        <taxon>Bacteria</taxon>
        <taxon>Pseudomonadati</taxon>
        <taxon>Pseudomonadota</taxon>
        <taxon>Betaproteobacteria</taxon>
        <taxon>Burkholderiales</taxon>
        <taxon>Burkholderiaceae</taxon>
        <taxon>Burkholderia</taxon>
        <taxon>Burkholderia cepacia complex</taxon>
    </lineage>
</organism>
<dbReference type="InterPro" id="IPR009056">
    <property type="entry name" value="Cyt_c-like_dom"/>
</dbReference>
<keyword evidence="8" id="KW-1185">Reference proteome</keyword>
<dbReference type="RefSeq" id="WP_034199282.1">
    <property type="nucleotide sequence ID" value="NZ_CABVQD010000032.1"/>
</dbReference>
<feature type="domain" description="Cytochrome c" evidence="6">
    <location>
        <begin position="189"/>
        <end position="274"/>
    </location>
</feature>
<evidence type="ECO:0000259" key="6">
    <source>
        <dbReference type="PROSITE" id="PS51007"/>
    </source>
</evidence>
<dbReference type="Pfam" id="PF21342">
    <property type="entry name" value="SoxA-TsdA_cyt-c"/>
    <property type="match status" value="1"/>
</dbReference>
<evidence type="ECO:0000256" key="4">
    <source>
        <dbReference type="PROSITE-ProRule" id="PRU00433"/>
    </source>
</evidence>
<dbReference type="SUPFAM" id="SSF46626">
    <property type="entry name" value="Cytochrome c"/>
    <property type="match status" value="2"/>
</dbReference>
<evidence type="ECO:0000256" key="2">
    <source>
        <dbReference type="ARBA" id="ARBA00022723"/>
    </source>
</evidence>
<accession>A0A6J5EMS4</accession>
<evidence type="ECO:0000313" key="7">
    <source>
        <dbReference type="EMBL" id="VWC29581.1"/>
    </source>
</evidence>
<keyword evidence="1 4" id="KW-0349">Heme</keyword>
<dbReference type="InterPro" id="IPR036909">
    <property type="entry name" value="Cyt_c-like_dom_sf"/>
</dbReference>
<dbReference type="EMBL" id="CABVQD010000032">
    <property type="protein sequence ID" value="VWC29581.1"/>
    <property type="molecule type" value="Genomic_DNA"/>
</dbReference>
<dbReference type="PROSITE" id="PS51007">
    <property type="entry name" value="CYTC"/>
    <property type="match status" value="2"/>
</dbReference>
<dbReference type="Gene3D" id="1.10.760.10">
    <property type="entry name" value="Cytochrome c-like domain"/>
    <property type="match status" value="2"/>
</dbReference>
<dbReference type="PANTHER" id="PTHR35008">
    <property type="entry name" value="BLL4482 PROTEIN-RELATED"/>
    <property type="match status" value="1"/>
</dbReference>
<dbReference type="PANTHER" id="PTHR35008:SF9">
    <property type="entry name" value="CYTOCHROME C DOMAIN-CONTAINING PROTEIN"/>
    <property type="match status" value="1"/>
</dbReference>
<sequence>MIDRTTLIRTARATLLGAAWLPALAFAAAPQDAPAAASTPAATTATVAATKPFAPPAESAIPADAFGKAVKLGEQIFLHTPEFAGKYVGNKLTCASCHLDAGRRPDSSPMWAAYLLYPAYRNKNGHVNTFAERLQGCFRYSMNGKAPPAGDPILVALETYSYWLATGAPVGAKLPGQGFPKLPPPARQADYARGAAVYTQHCALCHGADGQGQSSGGHAVFPALWGARSFNWGAGMGDIRNAASFIKANMPLGLGGTLTDQEAWDVATFMDSHERPQDPRFTGSVQDTRAKFHDAPDSMYGRSVNGHVLGAP</sequence>
<evidence type="ECO:0000256" key="5">
    <source>
        <dbReference type="SAM" id="SignalP"/>
    </source>
</evidence>
<dbReference type="GO" id="GO:0020037">
    <property type="term" value="F:heme binding"/>
    <property type="evidence" value="ECO:0007669"/>
    <property type="project" value="InterPro"/>
</dbReference>